<feature type="domain" description="Response regulatory" evidence="8">
    <location>
        <begin position="3"/>
        <end position="116"/>
    </location>
</feature>
<sequence>MATILIVEDEEHLRATLAYNLRKAGYAVHTAASGPEALLQFSSAAPDIVLLDVMLPGYDGFEVCRRIRQLSGVPVLMLTARTDEIDTVVGLELGADDYIAKPFRMRELLARVAAALRRPTLGKPAEEMVAYAPSLVAGDLLLNPNTYCAQRGERTLTLKPRAFELLRFFMEHPQQVFSREQLLAQLWDDPFIGDARTVDVHVRWIREQIEDDPSQPRRLRTIRNVGYQFVG</sequence>
<evidence type="ECO:0000256" key="7">
    <source>
        <dbReference type="PROSITE-ProRule" id="PRU01091"/>
    </source>
</evidence>
<keyword evidence="3" id="KW-0805">Transcription regulation</keyword>
<dbReference type="PANTHER" id="PTHR48111">
    <property type="entry name" value="REGULATOR OF RPOS"/>
    <property type="match status" value="1"/>
</dbReference>
<evidence type="ECO:0000256" key="2">
    <source>
        <dbReference type="ARBA" id="ARBA00023012"/>
    </source>
</evidence>
<dbReference type="EMBL" id="LJCR01000057">
    <property type="protein sequence ID" value="KPV54435.1"/>
    <property type="molecule type" value="Genomic_DNA"/>
</dbReference>
<dbReference type="PROSITE" id="PS50110">
    <property type="entry name" value="RESPONSE_REGULATORY"/>
    <property type="match status" value="1"/>
</dbReference>
<keyword evidence="4 7" id="KW-0238">DNA-binding</keyword>
<evidence type="ECO:0000313" key="10">
    <source>
        <dbReference type="EMBL" id="KPV54435.1"/>
    </source>
</evidence>
<dbReference type="InterPro" id="IPR039420">
    <property type="entry name" value="WalR-like"/>
</dbReference>
<dbReference type="Gene3D" id="3.40.50.2300">
    <property type="match status" value="1"/>
</dbReference>
<dbReference type="PROSITE" id="PS51755">
    <property type="entry name" value="OMPR_PHOB"/>
    <property type="match status" value="1"/>
</dbReference>
<comment type="caution">
    <text evidence="10">The sequence shown here is derived from an EMBL/GenBank/DDBJ whole genome shotgun (WGS) entry which is preliminary data.</text>
</comment>
<dbReference type="Pfam" id="PF00072">
    <property type="entry name" value="Response_reg"/>
    <property type="match status" value="1"/>
</dbReference>
<gene>
    <name evidence="10" type="ORF">SE17_03770</name>
</gene>
<dbReference type="GO" id="GO:0006355">
    <property type="term" value="P:regulation of DNA-templated transcription"/>
    <property type="evidence" value="ECO:0007669"/>
    <property type="project" value="InterPro"/>
</dbReference>
<proteinExistence type="predicted"/>
<organism evidence="10 11">
    <name type="scientific">Kouleothrix aurantiaca</name>
    <dbReference type="NCBI Taxonomy" id="186479"/>
    <lineage>
        <taxon>Bacteria</taxon>
        <taxon>Bacillati</taxon>
        <taxon>Chloroflexota</taxon>
        <taxon>Chloroflexia</taxon>
        <taxon>Chloroflexales</taxon>
        <taxon>Roseiflexineae</taxon>
        <taxon>Roseiflexaceae</taxon>
        <taxon>Kouleothrix</taxon>
    </lineage>
</organism>
<evidence type="ECO:0000256" key="1">
    <source>
        <dbReference type="ARBA" id="ARBA00022553"/>
    </source>
</evidence>
<dbReference type="PANTHER" id="PTHR48111:SF40">
    <property type="entry name" value="PHOSPHATE REGULON TRANSCRIPTIONAL REGULATORY PROTEIN PHOB"/>
    <property type="match status" value="1"/>
</dbReference>
<keyword evidence="1 6" id="KW-0597">Phosphoprotein</keyword>
<feature type="domain" description="OmpR/PhoB-type" evidence="9">
    <location>
        <begin position="132"/>
        <end position="231"/>
    </location>
</feature>
<feature type="DNA-binding region" description="OmpR/PhoB-type" evidence="7">
    <location>
        <begin position="132"/>
        <end position="231"/>
    </location>
</feature>
<dbReference type="AlphaFoldDB" id="A0A0P9FMH4"/>
<name>A0A0P9FMH4_9CHLR</name>
<keyword evidence="5" id="KW-0804">Transcription</keyword>
<dbReference type="SMART" id="SM00862">
    <property type="entry name" value="Trans_reg_C"/>
    <property type="match status" value="1"/>
</dbReference>
<dbReference type="InterPro" id="IPR016032">
    <property type="entry name" value="Sig_transdc_resp-reg_C-effctor"/>
</dbReference>
<evidence type="ECO:0000256" key="5">
    <source>
        <dbReference type="ARBA" id="ARBA00023163"/>
    </source>
</evidence>
<evidence type="ECO:0000256" key="6">
    <source>
        <dbReference type="PROSITE-ProRule" id="PRU00169"/>
    </source>
</evidence>
<keyword evidence="11" id="KW-1185">Reference proteome</keyword>
<dbReference type="InterPro" id="IPR001789">
    <property type="entry name" value="Sig_transdc_resp-reg_receiver"/>
</dbReference>
<feature type="modified residue" description="4-aspartylphosphate" evidence="6">
    <location>
        <position position="52"/>
    </location>
</feature>
<evidence type="ECO:0000313" key="11">
    <source>
        <dbReference type="Proteomes" id="UP000050509"/>
    </source>
</evidence>
<dbReference type="InterPro" id="IPR001867">
    <property type="entry name" value="OmpR/PhoB-type_DNA-bd"/>
</dbReference>
<dbReference type="GO" id="GO:0000976">
    <property type="term" value="F:transcription cis-regulatory region binding"/>
    <property type="evidence" value="ECO:0007669"/>
    <property type="project" value="TreeGrafter"/>
</dbReference>
<dbReference type="CDD" id="cd00383">
    <property type="entry name" value="trans_reg_C"/>
    <property type="match status" value="1"/>
</dbReference>
<dbReference type="InterPro" id="IPR036388">
    <property type="entry name" value="WH-like_DNA-bd_sf"/>
</dbReference>
<evidence type="ECO:0000256" key="3">
    <source>
        <dbReference type="ARBA" id="ARBA00023015"/>
    </source>
</evidence>
<dbReference type="GO" id="GO:0005829">
    <property type="term" value="C:cytosol"/>
    <property type="evidence" value="ECO:0007669"/>
    <property type="project" value="TreeGrafter"/>
</dbReference>
<dbReference type="PATRIC" id="fig|186479.3.peg.9079"/>
<evidence type="ECO:0000259" key="9">
    <source>
        <dbReference type="PROSITE" id="PS51755"/>
    </source>
</evidence>
<dbReference type="Pfam" id="PF00486">
    <property type="entry name" value="Trans_reg_C"/>
    <property type="match status" value="1"/>
</dbReference>
<evidence type="ECO:0000256" key="4">
    <source>
        <dbReference type="ARBA" id="ARBA00023125"/>
    </source>
</evidence>
<reference evidence="10 11" key="1">
    <citation type="submission" date="2015-09" db="EMBL/GenBank/DDBJ databases">
        <title>Draft genome sequence of Kouleothrix aurantiaca JCM 19913.</title>
        <authorList>
            <person name="Hemp J."/>
        </authorList>
    </citation>
    <scope>NUCLEOTIDE SEQUENCE [LARGE SCALE GENOMIC DNA]</scope>
    <source>
        <strain evidence="10 11">COM-B</strain>
    </source>
</reference>
<dbReference type="FunFam" id="3.40.50.2300:FF:000001">
    <property type="entry name" value="DNA-binding response regulator PhoB"/>
    <property type="match status" value="1"/>
</dbReference>
<dbReference type="GO" id="GO:0000156">
    <property type="term" value="F:phosphorelay response regulator activity"/>
    <property type="evidence" value="ECO:0007669"/>
    <property type="project" value="TreeGrafter"/>
</dbReference>
<dbReference type="SUPFAM" id="SSF46894">
    <property type="entry name" value="C-terminal effector domain of the bipartite response regulators"/>
    <property type="match status" value="1"/>
</dbReference>
<accession>A0A0P9FMH4</accession>
<keyword evidence="2" id="KW-0902">Two-component regulatory system</keyword>
<protein>
    <recommendedName>
        <fullName evidence="12">XRE family transcriptional regulator</fullName>
    </recommendedName>
</protein>
<evidence type="ECO:0000259" key="8">
    <source>
        <dbReference type="PROSITE" id="PS50110"/>
    </source>
</evidence>
<dbReference type="GO" id="GO:0032993">
    <property type="term" value="C:protein-DNA complex"/>
    <property type="evidence" value="ECO:0007669"/>
    <property type="project" value="TreeGrafter"/>
</dbReference>
<dbReference type="SMART" id="SM00448">
    <property type="entry name" value="REC"/>
    <property type="match status" value="1"/>
</dbReference>
<dbReference type="InterPro" id="IPR011006">
    <property type="entry name" value="CheY-like_superfamily"/>
</dbReference>
<dbReference type="Gene3D" id="1.10.10.10">
    <property type="entry name" value="Winged helix-like DNA-binding domain superfamily/Winged helix DNA-binding domain"/>
    <property type="match status" value="1"/>
</dbReference>
<dbReference type="Proteomes" id="UP000050509">
    <property type="component" value="Unassembled WGS sequence"/>
</dbReference>
<dbReference type="Gene3D" id="6.10.250.690">
    <property type="match status" value="1"/>
</dbReference>
<evidence type="ECO:0008006" key="12">
    <source>
        <dbReference type="Google" id="ProtNLM"/>
    </source>
</evidence>
<dbReference type="SUPFAM" id="SSF52172">
    <property type="entry name" value="CheY-like"/>
    <property type="match status" value="1"/>
</dbReference>